<gene>
    <name evidence="7" type="ORF">H312_03388</name>
</gene>
<dbReference type="InterPro" id="IPR000209">
    <property type="entry name" value="Peptidase_S8/S53_dom"/>
</dbReference>
<proteinExistence type="inferred from homology"/>
<dbReference type="InterPro" id="IPR050131">
    <property type="entry name" value="Peptidase_S8_subtilisin-like"/>
</dbReference>
<organism evidence="7 8">
    <name type="scientific">Anncaliia algerae PRA339</name>
    <dbReference type="NCBI Taxonomy" id="1288291"/>
    <lineage>
        <taxon>Eukaryota</taxon>
        <taxon>Fungi</taxon>
        <taxon>Fungi incertae sedis</taxon>
        <taxon>Microsporidia</taxon>
        <taxon>Tubulinosematoidea</taxon>
        <taxon>Tubulinosematidae</taxon>
        <taxon>Anncaliia</taxon>
    </lineage>
</organism>
<accession>A0A059EWV2</accession>
<keyword evidence="4" id="KW-0720">Serine protease</keyword>
<sequence length="436" mass="50072">MLLYLCIYLAKKCYIAQHNKPDYKDIHQIITSLHIKSINKLNHNLIRICTDDIALLKGYFDKIEEDHYYKLAHKEETNYSDESDERSEEECNTKENNFNDKIINESITKNIKSKENECIDKKEEKGGFLPDHLFKISKYTNSILNNYFYNFPVINLVSKLFTSNSFSFDGKGNQIYIIDKCNPETNELQGRIHNLLECADKSSNSLSAVLSSGRINGFAKKSEVFIINSVNRNNKIRLSKLIQSLMLVPKKKNAILLINVYGIKSEILNELLDELYTKEVFIVGVAGNNSDNACLFSPASSAFTFTVGSVNEYTHRTEYSNFGNCVSIYTLGDVNNIHGTSISAAIVTGLVSMYKEEYHSFTNNQIRELILKKSVEKSNKLLMEYPTKTKINHLILVKVYYSFIIIIIVLLIIYLFFRRKSELIVEPIESDTFFSE</sequence>
<dbReference type="HOGENOM" id="CLU_628468_0_0_1"/>
<reference evidence="7 8" key="2">
    <citation type="submission" date="2014-03" db="EMBL/GenBank/DDBJ databases">
        <title>The Genome Sequence of Anncaliia algerae insect isolate PRA339.</title>
        <authorList>
            <consortium name="The Broad Institute Genome Sequencing Platform"/>
            <consortium name="The Broad Institute Genome Sequencing Center for Infectious Disease"/>
            <person name="Cuomo C."/>
            <person name="Becnel J."/>
            <person name="Sanscrainte N."/>
            <person name="Walker B."/>
            <person name="Young S.K."/>
            <person name="Zeng Q."/>
            <person name="Gargeya S."/>
            <person name="Fitzgerald M."/>
            <person name="Haas B."/>
            <person name="Abouelleil A."/>
            <person name="Alvarado L."/>
            <person name="Arachchi H.M."/>
            <person name="Berlin A.M."/>
            <person name="Chapman S.B."/>
            <person name="Dewar J."/>
            <person name="Goldberg J."/>
            <person name="Griggs A."/>
            <person name="Gujja S."/>
            <person name="Hansen M."/>
            <person name="Howarth C."/>
            <person name="Imamovic A."/>
            <person name="Larimer J."/>
            <person name="McCowan C."/>
            <person name="Murphy C."/>
            <person name="Neiman D."/>
            <person name="Pearson M."/>
            <person name="Priest M."/>
            <person name="Roberts A."/>
            <person name="Saif S."/>
            <person name="Shea T."/>
            <person name="Sisk P."/>
            <person name="Sykes S."/>
            <person name="Wortman J."/>
            <person name="Nusbaum C."/>
            <person name="Birren B."/>
        </authorList>
    </citation>
    <scope>NUCLEOTIDE SEQUENCE [LARGE SCALE GENOMIC DNA]</scope>
    <source>
        <strain evidence="7 8">PRA339</strain>
    </source>
</reference>
<dbReference type="InterPro" id="IPR036852">
    <property type="entry name" value="Peptidase_S8/S53_dom_sf"/>
</dbReference>
<dbReference type="GO" id="GO:0005615">
    <property type="term" value="C:extracellular space"/>
    <property type="evidence" value="ECO:0007669"/>
    <property type="project" value="TreeGrafter"/>
</dbReference>
<evidence type="ECO:0000256" key="5">
    <source>
        <dbReference type="SAM" id="Phobius"/>
    </source>
</evidence>
<keyword evidence="5" id="KW-0812">Transmembrane</keyword>
<dbReference type="GO" id="GO:0004252">
    <property type="term" value="F:serine-type endopeptidase activity"/>
    <property type="evidence" value="ECO:0007669"/>
    <property type="project" value="InterPro"/>
</dbReference>
<name>A0A059EWV2_9MICR</name>
<evidence type="ECO:0000313" key="7">
    <source>
        <dbReference type="EMBL" id="KCZ79224.1"/>
    </source>
</evidence>
<dbReference type="Pfam" id="PF00082">
    <property type="entry name" value="Peptidase_S8"/>
    <property type="match status" value="1"/>
</dbReference>
<protein>
    <recommendedName>
        <fullName evidence="6">Peptidase S8/S53 domain-containing protein</fullName>
    </recommendedName>
</protein>
<evidence type="ECO:0000256" key="1">
    <source>
        <dbReference type="ARBA" id="ARBA00011073"/>
    </source>
</evidence>
<reference evidence="8" key="1">
    <citation type="submission" date="2013-02" db="EMBL/GenBank/DDBJ databases">
        <authorList>
            <consortium name="The Broad Institute Genome Sequencing Platform"/>
            <person name="Cuomo C."/>
            <person name="Becnel J."/>
            <person name="Sanscrainte N."/>
            <person name="Walker B."/>
            <person name="Young S.K."/>
            <person name="Zeng Q."/>
            <person name="Gargeya S."/>
            <person name="Fitzgerald M."/>
            <person name="Haas B."/>
            <person name="Abouelleil A."/>
            <person name="Alvarado L."/>
            <person name="Arachchi H.M."/>
            <person name="Berlin A.M."/>
            <person name="Chapman S.B."/>
            <person name="Dewar J."/>
            <person name="Goldberg J."/>
            <person name="Griggs A."/>
            <person name="Gujja S."/>
            <person name="Hansen M."/>
            <person name="Howarth C."/>
            <person name="Imamovic A."/>
            <person name="Larimer J."/>
            <person name="McCowan C."/>
            <person name="Murphy C."/>
            <person name="Neiman D."/>
            <person name="Pearson M."/>
            <person name="Priest M."/>
            <person name="Roberts A."/>
            <person name="Saif S."/>
            <person name="Shea T."/>
            <person name="Sisk P."/>
            <person name="Sykes S."/>
            <person name="Wortman J."/>
            <person name="Nusbaum C."/>
            <person name="Birren B."/>
        </authorList>
    </citation>
    <scope>NUCLEOTIDE SEQUENCE [LARGE SCALE GENOMIC DNA]</scope>
    <source>
        <strain evidence="8">PRA339</strain>
    </source>
</reference>
<dbReference type="PANTHER" id="PTHR43806">
    <property type="entry name" value="PEPTIDASE S8"/>
    <property type="match status" value="1"/>
</dbReference>
<dbReference type="OrthoDB" id="206201at2759"/>
<keyword evidence="3" id="KW-0378">Hydrolase</keyword>
<dbReference type="EMBL" id="KK365321">
    <property type="protein sequence ID" value="KCZ79224.1"/>
    <property type="molecule type" value="Genomic_DNA"/>
</dbReference>
<keyword evidence="8" id="KW-1185">Reference proteome</keyword>
<comment type="similarity">
    <text evidence="1">Belongs to the peptidase S8 family.</text>
</comment>
<evidence type="ECO:0000256" key="4">
    <source>
        <dbReference type="ARBA" id="ARBA00022825"/>
    </source>
</evidence>
<keyword evidence="5" id="KW-0472">Membrane</keyword>
<dbReference type="PANTHER" id="PTHR43806:SF11">
    <property type="entry name" value="CEREVISIN-RELATED"/>
    <property type="match status" value="1"/>
</dbReference>
<feature type="transmembrane region" description="Helical" evidence="5">
    <location>
        <begin position="399"/>
        <end position="417"/>
    </location>
</feature>
<dbReference type="GO" id="GO:0006508">
    <property type="term" value="P:proteolysis"/>
    <property type="evidence" value="ECO:0007669"/>
    <property type="project" value="UniProtKB-KW"/>
</dbReference>
<evidence type="ECO:0000259" key="6">
    <source>
        <dbReference type="Pfam" id="PF00082"/>
    </source>
</evidence>
<feature type="domain" description="Peptidase S8/S53" evidence="6">
    <location>
        <begin position="215"/>
        <end position="374"/>
    </location>
</feature>
<dbReference type="AlphaFoldDB" id="A0A059EWV2"/>
<keyword evidence="5" id="KW-1133">Transmembrane helix</keyword>
<dbReference type="Gene3D" id="3.40.50.200">
    <property type="entry name" value="Peptidase S8/S53 domain"/>
    <property type="match status" value="1"/>
</dbReference>
<dbReference type="VEuPathDB" id="MicrosporidiaDB:H312_03388"/>
<keyword evidence="2" id="KW-0645">Protease</keyword>
<evidence type="ECO:0000256" key="3">
    <source>
        <dbReference type="ARBA" id="ARBA00022801"/>
    </source>
</evidence>
<evidence type="ECO:0000256" key="2">
    <source>
        <dbReference type="ARBA" id="ARBA00022670"/>
    </source>
</evidence>
<dbReference type="Proteomes" id="UP000030655">
    <property type="component" value="Unassembled WGS sequence"/>
</dbReference>
<dbReference type="STRING" id="1288291.A0A059EWV2"/>
<evidence type="ECO:0000313" key="8">
    <source>
        <dbReference type="Proteomes" id="UP000030655"/>
    </source>
</evidence>
<dbReference type="SUPFAM" id="SSF52743">
    <property type="entry name" value="Subtilisin-like"/>
    <property type="match status" value="1"/>
</dbReference>